<feature type="domain" description="Fibronectin type-III" evidence="4">
    <location>
        <begin position="16"/>
        <end position="101"/>
    </location>
</feature>
<evidence type="ECO:0000313" key="6">
    <source>
        <dbReference type="RefSeq" id="XP_015261063.1"/>
    </source>
</evidence>
<dbReference type="Pfam" id="PF01108">
    <property type="entry name" value="Tissue_fac"/>
    <property type="match status" value="1"/>
</dbReference>
<evidence type="ECO:0000313" key="5">
    <source>
        <dbReference type="Proteomes" id="UP000694871"/>
    </source>
</evidence>
<feature type="compositionally biased region" description="Polar residues" evidence="1">
    <location>
        <begin position="384"/>
        <end position="400"/>
    </location>
</feature>
<dbReference type="GeneID" id="107105581"/>
<feature type="signal peptide" evidence="3">
    <location>
        <begin position="1"/>
        <end position="19"/>
    </location>
</feature>
<evidence type="ECO:0000256" key="2">
    <source>
        <dbReference type="SAM" id="Phobius"/>
    </source>
</evidence>
<keyword evidence="2" id="KW-0812">Transmembrane</keyword>
<dbReference type="Proteomes" id="UP000694871">
    <property type="component" value="Unplaced"/>
</dbReference>
<dbReference type="PANTHER" id="PTHR20859:SF53">
    <property type="entry name" value="INTERLEUKIN-22 RECEPTOR SUBUNIT ALPHA-1"/>
    <property type="match status" value="1"/>
</dbReference>
<dbReference type="RefSeq" id="XP_015261063.1">
    <property type="nucleotide sequence ID" value="XM_015405577.1"/>
</dbReference>
<dbReference type="Gene3D" id="2.60.40.10">
    <property type="entry name" value="Immunoglobulins"/>
    <property type="match status" value="2"/>
</dbReference>
<gene>
    <name evidence="6" type="primary">IL22RA1</name>
</gene>
<feature type="transmembrane region" description="Helical" evidence="2">
    <location>
        <begin position="229"/>
        <end position="252"/>
    </location>
</feature>
<keyword evidence="2" id="KW-1133">Transmembrane helix</keyword>
<dbReference type="InterPro" id="IPR036116">
    <property type="entry name" value="FN3_sf"/>
</dbReference>
<accession>A0ABM1JHX6</accession>
<protein>
    <submittedName>
        <fullName evidence="6">Interleukin-22 receptor subunit alpha-1</fullName>
    </submittedName>
</protein>
<organism evidence="5 6">
    <name type="scientific">Gekko japonicus</name>
    <name type="common">Schlegel's Japanese gecko</name>
    <dbReference type="NCBI Taxonomy" id="146911"/>
    <lineage>
        <taxon>Eukaryota</taxon>
        <taxon>Metazoa</taxon>
        <taxon>Chordata</taxon>
        <taxon>Craniata</taxon>
        <taxon>Vertebrata</taxon>
        <taxon>Euteleostomi</taxon>
        <taxon>Lepidosauria</taxon>
        <taxon>Squamata</taxon>
        <taxon>Bifurcata</taxon>
        <taxon>Gekkota</taxon>
        <taxon>Gekkonidae</taxon>
        <taxon>Gekkoninae</taxon>
        <taxon>Gekko</taxon>
    </lineage>
</organism>
<feature type="region of interest" description="Disordered" evidence="1">
    <location>
        <begin position="384"/>
        <end position="420"/>
    </location>
</feature>
<name>A0ABM1JHX6_GEKJA</name>
<feature type="chain" id="PRO_5047123674" evidence="3">
    <location>
        <begin position="20"/>
        <end position="607"/>
    </location>
</feature>
<sequence length="607" mass="69089">MKEICIFWALCSLVGDLLAERSPLIQQVTFQSINFENILTWEHGKETSPSTIYDVQYKTYGATWQNKSECQNITQLFCNLTRETENYTERYYARVRAIVPNCCVSNWIVTPRFYPKEDTVVGDPEVKYIPSIRSIKFIIQPPYTPLRGEANRTLTVEDIFRGHDVIRYQIIIFCQKTLQKWKKTEKNKEFEISELDPDTEYNGTIHIKYLEKISKPHLFRVRTLPDNRWLTYLFGAVGFMVLLTFGMIYYLIYKYIKGYTTQQPMSLDFKDVSHAQPLTLTVEHILVAHDLSKPFQIDPLMKPEQINQHLQEVLEHQMVFDLPNRVYQQQAKVASIQCVAAPIGQADDAGTVGYAPQVIQNSTPHTLDNKRSNLTYGVCVEGTSHANKANSSPNQMTKSDSVSEDLMGSGRTKVKKQRQDKRGLCGNLVQKEPVLELEKADETQQLLLQEDAQGRPQRFPSLLQERVAAILGERTGSYKQQPVELLPSALPVSQMATSEGESPLPIPHSSFPLCASNNFSQDPSLLGQWAAWDSLVWTNSEWTPSRLQLADCFSRANEDLKSEPEPHSTTPGSSDSSQDNMLLPGLFRDLELKLQWDHGLDENAAIC</sequence>
<evidence type="ECO:0000256" key="3">
    <source>
        <dbReference type="SAM" id="SignalP"/>
    </source>
</evidence>
<dbReference type="PANTHER" id="PTHR20859">
    <property type="entry name" value="INTERFERON/INTERLEUKIN RECEPTOR"/>
    <property type="match status" value="1"/>
</dbReference>
<keyword evidence="3" id="KW-0732">Signal</keyword>
<reference evidence="6" key="1">
    <citation type="submission" date="2025-08" db="UniProtKB">
        <authorList>
            <consortium name="RefSeq"/>
        </authorList>
    </citation>
    <scope>IDENTIFICATION</scope>
</reference>
<evidence type="ECO:0000259" key="4">
    <source>
        <dbReference type="Pfam" id="PF01108"/>
    </source>
</evidence>
<proteinExistence type="predicted"/>
<feature type="compositionally biased region" description="Polar residues" evidence="1">
    <location>
        <begin position="567"/>
        <end position="580"/>
    </location>
</feature>
<dbReference type="InterPro" id="IPR003961">
    <property type="entry name" value="FN3_dom"/>
</dbReference>
<keyword evidence="2" id="KW-0472">Membrane</keyword>
<keyword evidence="5" id="KW-1185">Reference proteome</keyword>
<feature type="region of interest" description="Disordered" evidence="1">
    <location>
        <begin position="558"/>
        <end position="580"/>
    </location>
</feature>
<dbReference type="InterPro" id="IPR050650">
    <property type="entry name" value="Type-II_Cytokine-TF_Rcpt"/>
</dbReference>
<dbReference type="InterPro" id="IPR013783">
    <property type="entry name" value="Ig-like_fold"/>
</dbReference>
<keyword evidence="6" id="KW-0675">Receptor</keyword>
<evidence type="ECO:0000256" key="1">
    <source>
        <dbReference type="SAM" id="MobiDB-lite"/>
    </source>
</evidence>
<dbReference type="SUPFAM" id="SSF49265">
    <property type="entry name" value="Fibronectin type III"/>
    <property type="match status" value="2"/>
</dbReference>